<evidence type="ECO:0000256" key="2">
    <source>
        <dbReference type="ARBA" id="ARBA00022491"/>
    </source>
</evidence>
<keyword evidence="3 6" id="KW-0805">Transcription regulation</keyword>
<feature type="domain" description="OVATE" evidence="8">
    <location>
        <begin position="206"/>
        <end position="269"/>
    </location>
</feature>
<dbReference type="PROSITE" id="PS51754">
    <property type="entry name" value="OVATE"/>
    <property type="match status" value="1"/>
</dbReference>
<dbReference type="GO" id="GO:0045892">
    <property type="term" value="P:negative regulation of DNA-templated transcription"/>
    <property type="evidence" value="ECO:0007669"/>
    <property type="project" value="UniProtKB-UniRule"/>
</dbReference>
<proteinExistence type="predicted"/>
<evidence type="ECO:0000256" key="7">
    <source>
        <dbReference type="SAM" id="MobiDB-lite"/>
    </source>
</evidence>
<evidence type="ECO:0000256" key="5">
    <source>
        <dbReference type="ARBA" id="ARBA00023242"/>
    </source>
</evidence>
<feature type="compositionally biased region" description="Low complexity" evidence="7">
    <location>
        <begin position="175"/>
        <end position="193"/>
    </location>
</feature>
<evidence type="ECO:0000259" key="8">
    <source>
        <dbReference type="PROSITE" id="PS51754"/>
    </source>
</evidence>
<keyword evidence="5 6" id="KW-0539">Nucleus</keyword>
<dbReference type="PANTHER" id="PTHR33057">
    <property type="entry name" value="TRANSCRIPTION REPRESSOR OFP7-RELATED"/>
    <property type="match status" value="1"/>
</dbReference>
<name>A0AAN7PZ55_9MYRT</name>
<reference evidence="9 10" key="1">
    <citation type="journal article" date="2023" name="Hortic Res">
        <title>Pangenome of water caltrop reveals structural variations and asymmetric subgenome divergence after allopolyploidization.</title>
        <authorList>
            <person name="Zhang X."/>
            <person name="Chen Y."/>
            <person name="Wang L."/>
            <person name="Yuan Y."/>
            <person name="Fang M."/>
            <person name="Shi L."/>
            <person name="Lu R."/>
            <person name="Comes H.P."/>
            <person name="Ma Y."/>
            <person name="Chen Y."/>
            <person name="Huang G."/>
            <person name="Zhou Y."/>
            <person name="Zheng Z."/>
            <person name="Qiu Y."/>
        </authorList>
    </citation>
    <scope>NUCLEOTIDE SEQUENCE [LARGE SCALE GENOMIC DNA]</scope>
    <source>
        <tissue evidence="9">Roots</tissue>
    </source>
</reference>
<comment type="caution">
    <text evidence="9">The sequence shown here is derived from an EMBL/GenBank/DDBJ whole genome shotgun (WGS) entry which is preliminary data.</text>
</comment>
<evidence type="ECO:0000256" key="4">
    <source>
        <dbReference type="ARBA" id="ARBA00023163"/>
    </source>
</evidence>
<dbReference type="PANTHER" id="PTHR33057:SF117">
    <property type="entry name" value="TRANSCRIPTION REPRESSOR OFP14"/>
    <property type="match status" value="1"/>
</dbReference>
<dbReference type="Proteomes" id="UP001345219">
    <property type="component" value="Chromosome 6"/>
</dbReference>
<protein>
    <recommendedName>
        <fullName evidence="6">Transcription repressor</fullName>
    </recommendedName>
    <alternativeName>
        <fullName evidence="6">Ovate family protein</fullName>
    </alternativeName>
</protein>
<dbReference type="AlphaFoldDB" id="A0AAN7PZ55"/>
<dbReference type="EMBL" id="JAXIOK010000013">
    <property type="protein sequence ID" value="KAK4756481.1"/>
    <property type="molecule type" value="Genomic_DNA"/>
</dbReference>
<evidence type="ECO:0000256" key="6">
    <source>
        <dbReference type="RuleBase" id="RU367028"/>
    </source>
</evidence>
<evidence type="ECO:0000313" key="9">
    <source>
        <dbReference type="EMBL" id="KAK4756481.1"/>
    </source>
</evidence>
<feature type="compositionally biased region" description="Polar residues" evidence="7">
    <location>
        <begin position="140"/>
        <end position="151"/>
    </location>
</feature>
<dbReference type="InterPro" id="IPR006458">
    <property type="entry name" value="Ovate_C"/>
</dbReference>
<sequence>MPKKKLQSSLRDYISKIKNRPAARLQSPKSFIVSGCKHPKTRSFAANQTPPDNEAASKDKEAALEDIDQFLFENFRSLYLHDDEDIPNCKENLKDVKGKGLNNTSAADLESFTGSILFDSPTSVKPPRDKRESRGFYAGPQSSSSMDGEAWSSTTSNIEVTTNTKIITSDSSNIGSRSIESTTSNSNSGSINSQKEAQLPENSIAVLAPISLPYDGFMHSMREMAKSRMETHGQLDWNFMEELLFCYMNLNEKKSHTYILKALVDLIMELRQSRGRCFPSHWESGEDARWSRLRSADRQ</sequence>
<comment type="subcellular location">
    <subcellularLocation>
        <location evidence="1 6">Nucleus</location>
    </subcellularLocation>
</comment>
<keyword evidence="4 6" id="KW-0804">Transcription</keyword>
<accession>A0AAN7PZ55</accession>
<dbReference type="GO" id="GO:0005634">
    <property type="term" value="C:nucleus"/>
    <property type="evidence" value="ECO:0007669"/>
    <property type="project" value="UniProtKB-SubCell"/>
</dbReference>
<evidence type="ECO:0000256" key="3">
    <source>
        <dbReference type="ARBA" id="ARBA00023015"/>
    </source>
</evidence>
<feature type="region of interest" description="Disordered" evidence="7">
    <location>
        <begin position="120"/>
        <end position="151"/>
    </location>
</feature>
<evidence type="ECO:0000256" key="1">
    <source>
        <dbReference type="ARBA" id="ARBA00004123"/>
    </source>
</evidence>
<gene>
    <name evidence="9" type="ORF">SAY87_006608</name>
</gene>
<keyword evidence="2 6" id="KW-0678">Repressor</keyword>
<feature type="region of interest" description="Disordered" evidence="7">
    <location>
        <begin position="169"/>
        <end position="197"/>
    </location>
</feature>
<dbReference type="InterPro" id="IPR038933">
    <property type="entry name" value="Ovate"/>
</dbReference>
<dbReference type="Pfam" id="PF04844">
    <property type="entry name" value="Ovate"/>
    <property type="match status" value="1"/>
</dbReference>
<comment type="function">
    <text evidence="6">Transcriptional repressor that regulates multiple aspects of plant growth and development.</text>
</comment>
<evidence type="ECO:0000313" key="10">
    <source>
        <dbReference type="Proteomes" id="UP001345219"/>
    </source>
</evidence>
<organism evidence="9 10">
    <name type="scientific">Trapa incisa</name>
    <dbReference type="NCBI Taxonomy" id="236973"/>
    <lineage>
        <taxon>Eukaryota</taxon>
        <taxon>Viridiplantae</taxon>
        <taxon>Streptophyta</taxon>
        <taxon>Embryophyta</taxon>
        <taxon>Tracheophyta</taxon>
        <taxon>Spermatophyta</taxon>
        <taxon>Magnoliopsida</taxon>
        <taxon>eudicotyledons</taxon>
        <taxon>Gunneridae</taxon>
        <taxon>Pentapetalae</taxon>
        <taxon>rosids</taxon>
        <taxon>malvids</taxon>
        <taxon>Myrtales</taxon>
        <taxon>Lythraceae</taxon>
        <taxon>Trapa</taxon>
    </lineage>
</organism>
<keyword evidence="10" id="KW-1185">Reference proteome</keyword>
<dbReference type="NCBIfam" id="TIGR01568">
    <property type="entry name" value="A_thal_3678"/>
    <property type="match status" value="1"/>
</dbReference>